<protein>
    <submittedName>
        <fullName evidence="2">Uncharacterized protein</fullName>
    </submittedName>
</protein>
<name>A0A922NXF5_9HYPH</name>
<keyword evidence="3" id="KW-1185">Reference proteome</keyword>
<sequence length="69" mass="6972">MDGTKQWYRSKTVWGALIAVGASLLQAAGVELTPDVQNDLADLAIAAAGIIGGGLSIYGRISASAAIGR</sequence>
<comment type="caution">
    <text evidence="2">The sequence shown here is derived from an EMBL/GenBank/DDBJ whole genome shotgun (WGS) entry which is preliminary data.</text>
</comment>
<dbReference type="OrthoDB" id="7508901at2"/>
<dbReference type="EMBL" id="JOKJ01000031">
    <property type="protein sequence ID" value="KEQ03674.1"/>
    <property type="molecule type" value="Genomic_DNA"/>
</dbReference>
<evidence type="ECO:0000256" key="1">
    <source>
        <dbReference type="SAM" id="Phobius"/>
    </source>
</evidence>
<proteinExistence type="predicted"/>
<dbReference type="RefSeq" id="WP_029619257.1">
    <property type="nucleotide sequence ID" value="NZ_CAJXID010000014.1"/>
</dbReference>
<dbReference type="Proteomes" id="UP000052167">
    <property type="component" value="Unassembled WGS sequence"/>
</dbReference>
<feature type="transmembrane region" description="Helical" evidence="1">
    <location>
        <begin position="43"/>
        <end position="61"/>
    </location>
</feature>
<gene>
    <name evidence="2" type="ORF">GV68_16585</name>
</gene>
<reference evidence="2 3" key="1">
    <citation type="submission" date="2014-06" db="EMBL/GenBank/DDBJ databases">
        <title>Rhizobium pelagicum/R2-400B4.</title>
        <authorList>
            <person name="Kimes N.E."/>
            <person name="Lopez-Perez M."/>
        </authorList>
    </citation>
    <scope>NUCLEOTIDE SEQUENCE [LARGE SCALE GENOMIC DNA]</scope>
    <source>
        <strain evidence="2 3">R2-400B4</strain>
    </source>
</reference>
<dbReference type="AlphaFoldDB" id="A0A922NXF5"/>
<evidence type="ECO:0000313" key="2">
    <source>
        <dbReference type="EMBL" id="KEQ03674.1"/>
    </source>
</evidence>
<keyword evidence="1" id="KW-0472">Membrane</keyword>
<keyword evidence="1" id="KW-1133">Transmembrane helix</keyword>
<keyword evidence="1" id="KW-0812">Transmembrane</keyword>
<organism evidence="2 3">
    <name type="scientific">Pseudorhizobium pelagicum</name>
    <dbReference type="NCBI Taxonomy" id="1509405"/>
    <lineage>
        <taxon>Bacteria</taxon>
        <taxon>Pseudomonadati</taxon>
        <taxon>Pseudomonadota</taxon>
        <taxon>Alphaproteobacteria</taxon>
        <taxon>Hyphomicrobiales</taxon>
        <taxon>Rhizobiaceae</taxon>
        <taxon>Rhizobium/Agrobacterium group</taxon>
        <taxon>Pseudorhizobium</taxon>
    </lineage>
</organism>
<accession>A0A922NXF5</accession>
<evidence type="ECO:0000313" key="3">
    <source>
        <dbReference type="Proteomes" id="UP000052167"/>
    </source>
</evidence>